<evidence type="ECO:0000259" key="3">
    <source>
        <dbReference type="Pfam" id="PF18174"/>
    </source>
</evidence>
<feature type="domain" description="CCDC81-like prokaryotic HU" evidence="3">
    <location>
        <begin position="6"/>
        <end position="58"/>
    </location>
</feature>
<protein>
    <recommendedName>
        <fullName evidence="3">CCDC81-like prokaryotic HU domain-containing protein</fullName>
    </recommendedName>
</protein>
<keyword evidence="5" id="KW-1185">Reference proteome</keyword>
<dbReference type="RefSeq" id="WP_377181190.1">
    <property type="nucleotide sequence ID" value="NZ_JBHUPD010000001.1"/>
</dbReference>
<gene>
    <name evidence="4" type="ORF">ACFS5N_00760</name>
</gene>
<sequence>MDVGFYLGELLMQQGEVSVPGLGYFVQARVSGYYDENERKFYPPYHQAQFDPQSIDDDALAEYIAVKKNISVASARYFAEKYITNLKQQALITEVPIGNLGWFYTELAQLSFKPAAKIIDDTIFYGFEPVSLSKINDARAVEERPAVKLDFPPRTVPPTPAVNEDLSQEFVQLPPVDEEPVNIPSYETSSENEDAPEFFDPEEEHTTSSFSGPLRLVMFVLMGIVIIGLGIFALYRYQPDTFARIAFWKRKQPVVLPVKPKPAVKIADTLSSDTLRTDTNEVKTDTIKPGAAQLSQTAAIKKDTVQANARSIKVISTTPVTQDIKPKSRILSVTPVDPGTHITKKEIVVSKNPVNPTVVPAPSTTKKKEVVNKQNIVSQQTTTPAVTKPTAVTKSKTTVANAPVTNTSLIAKPSDAVGTRRFEVYAFTTGSIAEANTAIKRMRKYGLDPRVVTDAPGTLIHISIGHFTTKQEATDLAFKEIEAGHVPGGNAYGFEIIPQK</sequence>
<name>A0ABW5Y6I6_9SPHI</name>
<dbReference type="InterPro" id="IPR040495">
    <property type="entry name" value="HU-CCDC81_bac_1"/>
</dbReference>
<keyword evidence="2" id="KW-0472">Membrane</keyword>
<feature type="compositionally biased region" description="Acidic residues" evidence="1">
    <location>
        <begin position="190"/>
        <end position="203"/>
    </location>
</feature>
<organism evidence="4 5">
    <name type="scientific">Mucilaginibacter ximonensis</name>
    <dbReference type="NCBI Taxonomy" id="538021"/>
    <lineage>
        <taxon>Bacteria</taxon>
        <taxon>Pseudomonadati</taxon>
        <taxon>Bacteroidota</taxon>
        <taxon>Sphingobacteriia</taxon>
        <taxon>Sphingobacteriales</taxon>
        <taxon>Sphingobacteriaceae</taxon>
        <taxon>Mucilaginibacter</taxon>
    </lineage>
</organism>
<feature type="region of interest" description="Disordered" evidence="1">
    <location>
        <begin position="185"/>
        <end position="207"/>
    </location>
</feature>
<dbReference type="EMBL" id="JBHUPD010000001">
    <property type="protein sequence ID" value="MFD2870974.1"/>
    <property type="molecule type" value="Genomic_DNA"/>
</dbReference>
<comment type="caution">
    <text evidence="4">The sequence shown here is derived from an EMBL/GenBank/DDBJ whole genome shotgun (WGS) entry which is preliminary data.</text>
</comment>
<reference evidence="5" key="1">
    <citation type="journal article" date="2019" name="Int. J. Syst. Evol. Microbiol.">
        <title>The Global Catalogue of Microorganisms (GCM) 10K type strain sequencing project: providing services to taxonomists for standard genome sequencing and annotation.</title>
        <authorList>
            <consortium name="The Broad Institute Genomics Platform"/>
            <consortium name="The Broad Institute Genome Sequencing Center for Infectious Disease"/>
            <person name="Wu L."/>
            <person name="Ma J."/>
        </authorList>
    </citation>
    <scope>NUCLEOTIDE SEQUENCE [LARGE SCALE GENOMIC DNA]</scope>
    <source>
        <strain evidence="5">KCTC 22437</strain>
    </source>
</reference>
<dbReference type="Pfam" id="PF18174">
    <property type="entry name" value="HU-CCDC81_bac_1"/>
    <property type="match status" value="1"/>
</dbReference>
<proteinExistence type="predicted"/>
<evidence type="ECO:0000256" key="1">
    <source>
        <dbReference type="SAM" id="MobiDB-lite"/>
    </source>
</evidence>
<evidence type="ECO:0000313" key="4">
    <source>
        <dbReference type="EMBL" id="MFD2870974.1"/>
    </source>
</evidence>
<evidence type="ECO:0000256" key="2">
    <source>
        <dbReference type="SAM" id="Phobius"/>
    </source>
</evidence>
<keyword evidence="2" id="KW-0812">Transmembrane</keyword>
<dbReference type="Proteomes" id="UP001597557">
    <property type="component" value="Unassembled WGS sequence"/>
</dbReference>
<feature type="transmembrane region" description="Helical" evidence="2">
    <location>
        <begin position="216"/>
        <end position="235"/>
    </location>
</feature>
<accession>A0ABW5Y6I6</accession>
<evidence type="ECO:0000313" key="5">
    <source>
        <dbReference type="Proteomes" id="UP001597557"/>
    </source>
</evidence>
<keyword evidence="2" id="KW-1133">Transmembrane helix</keyword>